<dbReference type="Proteomes" id="UP000053467">
    <property type="component" value="Unassembled WGS sequence"/>
</dbReference>
<keyword evidence="1" id="KW-0472">Membrane</keyword>
<reference evidence="3" key="1">
    <citation type="journal article" date="2015" name="MBio">
        <title>Genome-Resolved Metagenomic Analysis Reveals Roles for Candidate Phyla and Other Microbial Community Members in Biogeochemical Transformations in Oil Reservoirs.</title>
        <authorList>
            <person name="Hu P."/>
            <person name="Tom L."/>
            <person name="Singh A."/>
            <person name="Thomas B.C."/>
            <person name="Baker B.J."/>
            <person name="Piceno Y.M."/>
            <person name="Andersen G.L."/>
            <person name="Banfield J.F."/>
        </authorList>
    </citation>
    <scope>NUCLEOTIDE SEQUENCE [LARGE SCALE GENOMIC DNA]</scope>
</reference>
<comment type="caution">
    <text evidence="2">The sequence shown here is derived from an EMBL/GenBank/DDBJ whole genome shotgun (WGS) entry which is preliminary data.</text>
</comment>
<feature type="transmembrane region" description="Helical" evidence="1">
    <location>
        <begin position="71"/>
        <end position="92"/>
    </location>
</feature>
<gene>
    <name evidence="2" type="ORF">XE03_0957</name>
</gene>
<dbReference type="EMBL" id="LGGX01000007">
    <property type="protein sequence ID" value="KUK87161.1"/>
    <property type="molecule type" value="Genomic_DNA"/>
</dbReference>
<keyword evidence="1" id="KW-0812">Transmembrane</keyword>
<evidence type="ECO:0000313" key="2">
    <source>
        <dbReference type="EMBL" id="KUK87161.1"/>
    </source>
</evidence>
<organism evidence="2 3">
    <name type="scientific">candidate division TA06 bacterium 34_109</name>
    <dbReference type="NCBI Taxonomy" id="1635277"/>
    <lineage>
        <taxon>Bacteria</taxon>
        <taxon>Bacteria division TA06</taxon>
    </lineage>
</organism>
<feature type="transmembrane region" description="Helical" evidence="1">
    <location>
        <begin position="44"/>
        <end position="65"/>
    </location>
</feature>
<proteinExistence type="predicted"/>
<feature type="transmembrane region" description="Helical" evidence="1">
    <location>
        <begin position="99"/>
        <end position="117"/>
    </location>
</feature>
<evidence type="ECO:0008006" key="4">
    <source>
        <dbReference type="Google" id="ProtNLM"/>
    </source>
</evidence>
<protein>
    <recommendedName>
        <fullName evidence="4">EamA domain-containing protein</fullName>
    </recommendedName>
</protein>
<dbReference type="AlphaFoldDB" id="A0A117M6J9"/>
<dbReference type="InterPro" id="IPR037185">
    <property type="entry name" value="EmrE-like"/>
</dbReference>
<dbReference type="SUPFAM" id="SSF103481">
    <property type="entry name" value="Multidrug resistance efflux transporter EmrE"/>
    <property type="match status" value="1"/>
</dbReference>
<dbReference type="Gene3D" id="1.10.3730.20">
    <property type="match status" value="1"/>
</dbReference>
<accession>A0A117M6J9</accession>
<sequence>MYFLFLILYLFFNVLGLYLIKVGFNSVEEFRFSLKFFIEILKNFKLLTGLFMYICSFLVWLVMIAKSELSFTQPIIIGLIYLSTILISFIFLKETINSLKVIGIILIGVGIIILIISR</sequence>
<keyword evidence="1" id="KW-1133">Transmembrane helix</keyword>
<name>A0A117M6J9_UNCT6</name>
<feature type="transmembrane region" description="Helical" evidence="1">
    <location>
        <begin position="6"/>
        <end position="24"/>
    </location>
</feature>
<evidence type="ECO:0000313" key="3">
    <source>
        <dbReference type="Proteomes" id="UP000053467"/>
    </source>
</evidence>
<evidence type="ECO:0000256" key="1">
    <source>
        <dbReference type="SAM" id="Phobius"/>
    </source>
</evidence>